<dbReference type="SUPFAM" id="SSF88659">
    <property type="entry name" value="Sigma3 and sigma4 domains of RNA polymerase sigma factors"/>
    <property type="match status" value="1"/>
</dbReference>
<reference evidence="10" key="1">
    <citation type="journal article" date="2019" name="Int. J. Syst. Evol. Microbiol.">
        <title>The Global Catalogue of Microorganisms (GCM) 10K type strain sequencing project: providing services to taxonomists for standard genome sequencing and annotation.</title>
        <authorList>
            <consortium name="The Broad Institute Genomics Platform"/>
            <consortium name="The Broad Institute Genome Sequencing Center for Infectious Disease"/>
            <person name="Wu L."/>
            <person name="Ma J."/>
        </authorList>
    </citation>
    <scope>NUCLEOTIDE SEQUENCE [LARGE SCALE GENOMIC DNA]</scope>
    <source>
        <strain evidence="10">JCM 15572</strain>
    </source>
</reference>
<sequence>MTVSDAGRSVEEAAFAGDETAFAALAEQHRRELHVHCYRMLASFDDAEDAVQETLLRAWRSLGQHDGRTYFRAWLYRIATNICLDLTRRHTRRLPPPAAGRTSAEEPARDGASAEQLARDGAAAEEPARDGASAGELGRRVGRTSSDELVWLQPYPDRLLDEVAPPGDQPDAVVVDRETIELAFLIALQALPARQRAALIARDVLGWSAADTAGLLETSVAAANSALQRARATMQQRLPARRADWTAPQPTAEEREVLARFIDAHERCDTEAAIAIAAEDLRVTMPPDRLRFDGLAACLPLLERALGPDRDGDWRLVPTSANRLPAAASYLRRPGDTLYRAFKLDILRIAAGQITEITTFGASRFPTFNLPDHL</sequence>
<comment type="similarity">
    <text evidence="1">Belongs to the sigma-70 factor family. ECF subfamily.</text>
</comment>
<dbReference type="Gene3D" id="3.10.450.50">
    <property type="match status" value="1"/>
</dbReference>
<feature type="region of interest" description="Disordered" evidence="6">
    <location>
        <begin position="92"/>
        <end position="139"/>
    </location>
</feature>
<evidence type="ECO:0000256" key="5">
    <source>
        <dbReference type="ARBA" id="ARBA00023163"/>
    </source>
</evidence>
<dbReference type="InterPro" id="IPR013325">
    <property type="entry name" value="RNA_pol_sigma_r2"/>
</dbReference>
<feature type="domain" description="RNA polymerase sigma-70 region 2" evidence="7">
    <location>
        <begin position="25"/>
        <end position="93"/>
    </location>
</feature>
<name>A0ABP4Q9L6_9ACTN</name>
<protein>
    <submittedName>
        <fullName evidence="9">Sigma-70 family RNA polymerase sigma factor</fullName>
    </submittedName>
</protein>
<evidence type="ECO:0000256" key="6">
    <source>
        <dbReference type="SAM" id="MobiDB-lite"/>
    </source>
</evidence>
<dbReference type="PANTHER" id="PTHR43133:SF65">
    <property type="entry name" value="ECF RNA POLYMERASE SIGMA FACTOR SIGG"/>
    <property type="match status" value="1"/>
</dbReference>
<evidence type="ECO:0000259" key="8">
    <source>
        <dbReference type="Pfam" id="PF08281"/>
    </source>
</evidence>
<dbReference type="InterPro" id="IPR013249">
    <property type="entry name" value="RNA_pol_sigma70_r4_t2"/>
</dbReference>
<dbReference type="Pfam" id="PF04542">
    <property type="entry name" value="Sigma70_r2"/>
    <property type="match status" value="1"/>
</dbReference>
<evidence type="ECO:0000256" key="1">
    <source>
        <dbReference type="ARBA" id="ARBA00010641"/>
    </source>
</evidence>
<dbReference type="InterPro" id="IPR013324">
    <property type="entry name" value="RNA_pol_sigma_r3/r4-like"/>
</dbReference>
<keyword evidence="4" id="KW-0731">Sigma factor</keyword>
<evidence type="ECO:0000313" key="9">
    <source>
        <dbReference type="EMBL" id="GAA1599292.1"/>
    </source>
</evidence>
<dbReference type="SUPFAM" id="SSF54427">
    <property type="entry name" value="NTF2-like"/>
    <property type="match status" value="1"/>
</dbReference>
<dbReference type="InterPro" id="IPR007627">
    <property type="entry name" value="RNA_pol_sigma70_r2"/>
</dbReference>
<dbReference type="RefSeq" id="WP_344239721.1">
    <property type="nucleotide sequence ID" value="NZ_BAAAPH010000027.1"/>
</dbReference>
<dbReference type="Gene3D" id="1.10.10.10">
    <property type="entry name" value="Winged helix-like DNA-binding domain superfamily/Winged helix DNA-binding domain"/>
    <property type="match status" value="1"/>
</dbReference>
<proteinExistence type="inferred from homology"/>
<evidence type="ECO:0000256" key="2">
    <source>
        <dbReference type="ARBA" id="ARBA00011344"/>
    </source>
</evidence>
<keyword evidence="10" id="KW-1185">Reference proteome</keyword>
<evidence type="ECO:0000256" key="4">
    <source>
        <dbReference type="ARBA" id="ARBA00023082"/>
    </source>
</evidence>
<organism evidence="9 10">
    <name type="scientific">Kribbella hippodromi</name>
    <dbReference type="NCBI Taxonomy" id="434347"/>
    <lineage>
        <taxon>Bacteria</taxon>
        <taxon>Bacillati</taxon>
        <taxon>Actinomycetota</taxon>
        <taxon>Actinomycetes</taxon>
        <taxon>Propionibacteriales</taxon>
        <taxon>Kribbellaceae</taxon>
        <taxon>Kribbella</taxon>
    </lineage>
</organism>
<dbReference type="Proteomes" id="UP001501705">
    <property type="component" value="Unassembled WGS sequence"/>
</dbReference>
<keyword evidence="3" id="KW-0805">Transcription regulation</keyword>
<dbReference type="NCBIfam" id="TIGR02937">
    <property type="entry name" value="sigma70-ECF"/>
    <property type="match status" value="1"/>
</dbReference>
<dbReference type="EMBL" id="BAAAPH010000027">
    <property type="protein sequence ID" value="GAA1599292.1"/>
    <property type="molecule type" value="Genomic_DNA"/>
</dbReference>
<keyword evidence="5" id="KW-0804">Transcription</keyword>
<evidence type="ECO:0000259" key="7">
    <source>
        <dbReference type="Pfam" id="PF04542"/>
    </source>
</evidence>
<evidence type="ECO:0000313" key="10">
    <source>
        <dbReference type="Proteomes" id="UP001501705"/>
    </source>
</evidence>
<dbReference type="SUPFAM" id="SSF88946">
    <property type="entry name" value="Sigma2 domain of RNA polymerase sigma factors"/>
    <property type="match status" value="1"/>
</dbReference>
<comment type="subunit">
    <text evidence="2">Interacts transiently with the RNA polymerase catalytic core formed by RpoA, RpoB, RpoC and RpoZ (2 alpha, 1 beta, 1 beta' and 1 omega subunit) to form the RNA polymerase holoenzyme that can initiate transcription.</text>
</comment>
<feature type="domain" description="RNA polymerase sigma factor 70 region 4 type 2" evidence="8">
    <location>
        <begin position="187"/>
        <end position="234"/>
    </location>
</feature>
<evidence type="ECO:0000256" key="3">
    <source>
        <dbReference type="ARBA" id="ARBA00023015"/>
    </source>
</evidence>
<dbReference type="InterPro" id="IPR039425">
    <property type="entry name" value="RNA_pol_sigma-70-like"/>
</dbReference>
<dbReference type="InterPro" id="IPR032710">
    <property type="entry name" value="NTF2-like_dom_sf"/>
</dbReference>
<comment type="caution">
    <text evidence="9">The sequence shown here is derived from an EMBL/GenBank/DDBJ whole genome shotgun (WGS) entry which is preliminary data.</text>
</comment>
<dbReference type="Gene3D" id="1.10.1740.10">
    <property type="match status" value="1"/>
</dbReference>
<gene>
    <name evidence="9" type="ORF">GCM10009804_64910</name>
</gene>
<dbReference type="InterPro" id="IPR014284">
    <property type="entry name" value="RNA_pol_sigma-70_dom"/>
</dbReference>
<dbReference type="PANTHER" id="PTHR43133">
    <property type="entry name" value="RNA POLYMERASE ECF-TYPE SIGMA FACTO"/>
    <property type="match status" value="1"/>
</dbReference>
<dbReference type="Pfam" id="PF08281">
    <property type="entry name" value="Sigma70_r4_2"/>
    <property type="match status" value="1"/>
</dbReference>
<accession>A0ABP4Q9L6</accession>
<dbReference type="InterPro" id="IPR036388">
    <property type="entry name" value="WH-like_DNA-bd_sf"/>
</dbReference>